<dbReference type="InterPro" id="IPR036866">
    <property type="entry name" value="RibonucZ/Hydroxyglut_hydro"/>
</dbReference>
<dbReference type="Pfam" id="PF07521">
    <property type="entry name" value="RMMBL"/>
    <property type="match status" value="1"/>
</dbReference>
<dbReference type="PANTHER" id="PTHR11203">
    <property type="entry name" value="CLEAVAGE AND POLYADENYLATION SPECIFICITY FACTOR FAMILY MEMBER"/>
    <property type="match status" value="1"/>
</dbReference>
<dbReference type="InterPro" id="IPR001279">
    <property type="entry name" value="Metallo-B-lactamas"/>
</dbReference>
<dbReference type="Gene3D" id="3.60.15.10">
    <property type="entry name" value="Ribonuclease Z/Hydroxyacylglutathione hydrolase-like"/>
    <property type="match status" value="1"/>
</dbReference>
<dbReference type="AlphaFoldDB" id="A0A7M1AYD0"/>
<dbReference type="SMART" id="SM01027">
    <property type="entry name" value="Beta-Casp"/>
    <property type="match status" value="1"/>
</dbReference>
<feature type="domain" description="Metallo-beta-lactamase" evidence="2">
    <location>
        <begin position="14"/>
        <end position="240"/>
    </location>
</feature>
<dbReference type="InterPro" id="IPR022712">
    <property type="entry name" value="Beta_Casp"/>
</dbReference>
<evidence type="ECO:0000256" key="1">
    <source>
        <dbReference type="ARBA" id="ARBA00022801"/>
    </source>
</evidence>
<dbReference type="RefSeq" id="WP_193112717.1">
    <property type="nucleotide sequence ID" value="NZ_CP041165.1"/>
</dbReference>
<dbReference type="KEGG" id="smax:FJR03_06450"/>
<dbReference type="GO" id="GO:0016787">
    <property type="term" value="F:hydrolase activity"/>
    <property type="evidence" value="ECO:0007669"/>
    <property type="project" value="UniProtKB-KW"/>
</dbReference>
<dbReference type="SMART" id="SM00849">
    <property type="entry name" value="Lactamase_B"/>
    <property type="match status" value="1"/>
</dbReference>
<dbReference type="EMBL" id="CP041165">
    <property type="protein sequence ID" value="QOP41402.1"/>
    <property type="molecule type" value="Genomic_DNA"/>
</dbReference>
<gene>
    <name evidence="4" type="ORF">FJR03_06450</name>
</gene>
<evidence type="ECO:0000313" key="4">
    <source>
        <dbReference type="EMBL" id="QOP41402.1"/>
    </source>
</evidence>
<dbReference type="InterPro" id="IPR011108">
    <property type="entry name" value="RMMBL"/>
</dbReference>
<sequence length="466" mass="52838">MAVVRSYGATKEVTGSCHVLEIDDVKIMIDCGMFQGEEEEKNKDPFYFEPSTIDYILITHAHLDHIGRIPKLVKEGFTGKIYATAATMELAEIILIDSAKIMSEDFQTRYRKAQRKGQSKKIEKPLYDPINVQETFEMVEWVNPEYDQYYDLCEGISFVYRNAGHILGSAFIEISYMENNDSRSIVFSGDIGNNNDLVLPHLAKCKKTDALYVETTYGERDHQPIEATIQEFKETLLATLDKGGNVLIPSFALERTQELLCILRDMYEKGELPKCKVFLDSPMATRATQVYKQFARELIPKCQENIKENGSVFNFELLSYTETPEASKSINDVKSRAIIIAGAGMCNGGRIVHHFKHRIWDKNNAVIFVGFQAERTLGREIVDGAQWINVLGEDIIVQASIHTINGFSAHADQDGILEWISDIKNLKKVFLVHGELESQTAFKETLKEKLNLDAHIVSFKETIVLD</sequence>
<feature type="domain" description="Beta-Casp" evidence="3">
    <location>
        <begin position="256"/>
        <end position="381"/>
    </location>
</feature>
<dbReference type="GO" id="GO:0004521">
    <property type="term" value="F:RNA endonuclease activity"/>
    <property type="evidence" value="ECO:0007669"/>
    <property type="project" value="TreeGrafter"/>
</dbReference>
<dbReference type="SUPFAM" id="SSF56281">
    <property type="entry name" value="Metallo-hydrolase/oxidoreductase"/>
    <property type="match status" value="1"/>
</dbReference>
<evidence type="ECO:0000259" key="3">
    <source>
        <dbReference type="SMART" id="SM01027"/>
    </source>
</evidence>
<dbReference type="PANTHER" id="PTHR11203:SF37">
    <property type="entry name" value="INTEGRATOR COMPLEX SUBUNIT 11"/>
    <property type="match status" value="1"/>
</dbReference>
<dbReference type="CDD" id="cd16295">
    <property type="entry name" value="TTHA0252-CPSF-like_MBL-fold"/>
    <property type="match status" value="1"/>
</dbReference>
<protein>
    <submittedName>
        <fullName evidence="4">MBL fold metallo-hydrolase</fullName>
    </submittedName>
</protein>
<evidence type="ECO:0000313" key="5">
    <source>
        <dbReference type="Proteomes" id="UP000593910"/>
    </source>
</evidence>
<accession>A0A7M1AYD0</accession>
<dbReference type="Pfam" id="PF16661">
    <property type="entry name" value="Lactamase_B_6"/>
    <property type="match status" value="1"/>
</dbReference>
<proteinExistence type="predicted"/>
<dbReference type="Gene3D" id="3.40.50.10890">
    <property type="match status" value="1"/>
</dbReference>
<dbReference type="Pfam" id="PF10996">
    <property type="entry name" value="Beta-Casp"/>
    <property type="match status" value="1"/>
</dbReference>
<keyword evidence="1 4" id="KW-0378">Hydrolase</keyword>
<keyword evidence="5" id="KW-1185">Reference proteome</keyword>
<organism evidence="4 5">
    <name type="scientific">Sulfurimonas marina</name>
    <dbReference type="NCBI Taxonomy" id="2590551"/>
    <lineage>
        <taxon>Bacteria</taxon>
        <taxon>Pseudomonadati</taxon>
        <taxon>Campylobacterota</taxon>
        <taxon>Epsilonproteobacteria</taxon>
        <taxon>Campylobacterales</taxon>
        <taxon>Sulfurimonadaceae</taxon>
        <taxon>Sulfurimonas</taxon>
    </lineage>
</organism>
<name>A0A7M1AYD0_9BACT</name>
<dbReference type="InterPro" id="IPR050698">
    <property type="entry name" value="MBL"/>
</dbReference>
<dbReference type="Proteomes" id="UP000593910">
    <property type="component" value="Chromosome"/>
</dbReference>
<evidence type="ECO:0000259" key="2">
    <source>
        <dbReference type="SMART" id="SM00849"/>
    </source>
</evidence>
<reference evidence="4 5" key="1">
    <citation type="submission" date="2019-06" db="EMBL/GenBank/DDBJ databases">
        <title>Sulfurimonas gotlandica sp. nov., a chemoautotrophic and psychrotolerant epsilonproteobacterium isolated from a pelagic redoxcline, and an emended description of the genus Sulfurimonas.</title>
        <authorList>
            <person name="Wang S."/>
            <person name="Jiang L."/>
            <person name="Shao Z."/>
        </authorList>
    </citation>
    <scope>NUCLEOTIDE SEQUENCE [LARGE SCALE GENOMIC DNA]</scope>
    <source>
        <strain evidence="4 5">B2</strain>
    </source>
</reference>